<evidence type="ECO:0000256" key="2">
    <source>
        <dbReference type="SAM" id="SignalP"/>
    </source>
</evidence>
<feature type="signal peptide" evidence="2">
    <location>
        <begin position="1"/>
        <end position="29"/>
    </location>
</feature>
<evidence type="ECO:0000256" key="1">
    <source>
        <dbReference type="SAM" id="MobiDB-lite"/>
    </source>
</evidence>
<keyword evidence="4" id="KW-1185">Reference proteome</keyword>
<proteinExistence type="predicted"/>
<reference evidence="3 4" key="1">
    <citation type="submission" date="2024-10" db="EMBL/GenBank/DDBJ databases">
        <title>The Natural Products Discovery Center: Release of the First 8490 Sequenced Strains for Exploring Actinobacteria Biosynthetic Diversity.</title>
        <authorList>
            <person name="Kalkreuter E."/>
            <person name="Kautsar S.A."/>
            <person name="Yang D."/>
            <person name="Bader C.D."/>
            <person name="Teijaro C.N."/>
            <person name="Fluegel L."/>
            <person name="Davis C.M."/>
            <person name="Simpson J.R."/>
            <person name="Lauterbach L."/>
            <person name="Steele A.D."/>
            <person name="Gui C."/>
            <person name="Meng S."/>
            <person name="Li G."/>
            <person name="Viehrig K."/>
            <person name="Ye F."/>
            <person name="Su P."/>
            <person name="Kiefer A.F."/>
            <person name="Nichols A."/>
            <person name="Cepeda A.J."/>
            <person name="Yan W."/>
            <person name="Fan B."/>
            <person name="Jiang Y."/>
            <person name="Adhikari A."/>
            <person name="Zheng C.-J."/>
            <person name="Schuster L."/>
            <person name="Cowan T.M."/>
            <person name="Smanski M.J."/>
            <person name="Chevrette M.G."/>
            <person name="De Carvalho L.P.S."/>
            <person name="Shen B."/>
        </authorList>
    </citation>
    <scope>NUCLEOTIDE SEQUENCE [LARGE SCALE GENOMIC DNA]</scope>
    <source>
        <strain evidence="3 4">NPDC053399</strain>
    </source>
</reference>
<dbReference type="RefSeq" id="WP_399655322.1">
    <property type="nucleotide sequence ID" value="NZ_JBITYG010000010.1"/>
</dbReference>
<feature type="compositionally biased region" description="Low complexity" evidence="1">
    <location>
        <begin position="39"/>
        <end position="58"/>
    </location>
</feature>
<accession>A0ABW8CH73</accession>
<protein>
    <recommendedName>
        <fullName evidence="5">Lipoprotein</fullName>
    </recommendedName>
</protein>
<dbReference type="EMBL" id="JBITYG010000010">
    <property type="protein sequence ID" value="MFI9104715.1"/>
    <property type="molecule type" value="Genomic_DNA"/>
</dbReference>
<comment type="caution">
    <text evidence="3">The sequence shown here is derived from an EMBL/GenBank/DDBJ whole genome shotgun (WGS) entry which is preliminary data.</text>
</comment>
<gene>
    <name evidence="3" type="ORF">ACIGXA_29800</name>
</gene>
<sequence>MTRSTPPIAAALATATALALALTACGSDAKPSEGISGVPTAAPTAAPTTSSASAPEAGAPTFKLPADVKVKIDGFESTDATKKAVLRDTSYAITAILEAEAVASDKQTPNFKRYFTGLHGAEFADTIIKYGKDGMVATGTYGYYKPTVKLSAGGVASVTYCEDQRKGYAKVIKTGQVKTTTPSLNDFRLWSLTMSKNTAGDWQVYSYTWTKGATQCRVS</sequence>
<keyword evidence="2" id="KW-0732">Signal</keyword>
<dbReference type="Proteomes" id="UP001614394">
    <property type="component" value="Unassembled WGS sequence"/>
</dbReference>
<organism evidence="3 4">
    <name type="scientific">Streptomyces fildesensis</name>
    <dbReference type="NCBI Taxonomy" id="375757"/>
    <lineage>
        <taxon>Bacteria</taxon>
        <taxon>Bacillati</taxon>
        <taxon>Actinomycetota</taxon>
        <taxon>Actinomycetes</taxon>
        <taxon>Kitasatosporales</taxon>
        <taxon>Streptomycetaceae</taxon>
        <taxon>Streptomyces</taxon>
    </lineage>
</organism>
<dbReference type="PROSITE" id="PS51257">
    <property type="entry name" value="PROKAR_LIPOPROTEIN"/>
    <property type="match status" value="1"/>
</dbReference>
<feature type="chain" id="PRO_5046834904" description="Lipoprotein" evidence="2">
    <location>
        <begin position="30"/>
        <end position="219"/>
    </location>
</feature>
<evidence type="ECO:0000313" key="3">
    <source>
        <dbReference type="EMBL" id="MFI9104715.1"/>
    </source>
</evidence>
<feature type="region of interest" description="Disordered" evidence="1">
    <location>
        <begin position="32"/>
        <end position="58"/>
    </location>
</feature>
<evidence type="ECO:0008006" key="5">
    <source>
        <dbReference type="Google" id="ProtNLM"/>
    </source>
</evidence>
<name>A0ABW8CH73_9ACTN</name>
<evidence type="ECO:0000313" key="4">
    <source>
        <dbReference type="Proteomes" id="UP001614394"/>
    </source>
</evidence>